<dbReference type="Pfam" id="PF00069">
    <property type="entry name" value="Pkinase"/>
    <property type="match status" value="2"/>
</dbReference>
<name>A0A640KUT4_LEITA</name>
<dbReference type="PANTHER" id="PTHR24058">
    <property type="entry name" value="DUAL SPECIFICITY PROTEIN KINASE"/>
    <property type="match status" value="1"/>
</dbReference>
<dbReference type="GO" id="GO:0004674">
    <property type="term" value="F:protein serine/threonine kinase activity"/>
    <property type="evidence" value="ECO:0007669"/>
    <property type="project" value="UniProtKB-KW"/>
</dbReference>
<keyword evidence="4" id="KW-0418">Kinase</keyword>
<dbReference type="Gene3D" id="3.30.200.20">
    <property type="entry name" value="Phosphorylase Kinase, domain 1"/>
    <property type="match status" value="1"/>
</dbReference>
<evidence type="ECO:0000256" key="1">
    <source>
        <dbReference type="ARBA" id="ARBA00022527"/>
    </source>
</evidence>
<dbReference type="PROSITE" id="PS00107">
    <property type="entry name" value="PROTEIN_KINASE_ATP"/>
    <property type="match status" value="1"/>
</dbReference>
<feature type="binding site" evidence="6">
    <location>
        <position position="45"/>
    </location>
    <ligand>
        <name>ATP</name>
        <dbReference type="ChEBI" id="CHEBI:30616"/>
    </ligand>
</feature>
<dbReference type="GO" id="GO:0005524">
    <property type="term" value="F:ATP binding"/>
    <property type="evidence" value="ECO:0007669"/>
    <property type="project" value="UniProtKB-UniRule"/>
</dbReference>
<keyword evidence="10" id="KW-1185">Reference proteome</keyword>
<protein>
    <submittedName>
        <fullName evidence="9">Protein kinase-like protein</fullName>
    </submittedName>
</protein>
<comment type="caution">
    <text evidence="9">The sequence shown here is derived from an EMBL/GenBank/DDBJ whole genome shotgun (WGS) entry which is preliminary data.</text>
</comment>
<evidence type="ECO:0000259" key="8">
    <source>
        <dbReference type="PROSITE" id="PS50011"/>
    </source>
</evidence>
<keyword evidence="5 6" id="KW-0067">ATP-binding</keyword>
<dbReference type="AlphaFoldDB" id="A0A640KUT4"/>
<keyword evidence="3 6" id="KW-0547">Nucleotide-binding</keyword>
<evidence type="ECO:0000313" key="9">
    <source>
        <dbReference type="EMBL" id="GET93520.1"/>
    </source>
</evidence>
<evidence type="ECO:0000256" key="4">
    <source>
        <dbReference type="ARBA" id="ARBA00022777"/>
    </source>
</evidence>
<feature type="domain" description="Protein kinase" evidence="8">
    <location>
        <begin position="16"/>
        <end position="533"/>
    </location>
</feature>
<keyword evidence="1" id="KW-0723">Serine/threonine-protein kinase</keyword>
<evidence type="ECO:0000313" key="10">
    <source>
        <dbReference type="Proteomes" id="UP000419144"/>
    </source>
</evidence>
<dbReference type="SMART" id="SM00220">
    <property type="entry name" value="S_TKc"/>
    <property type="match status" value="1"/>
</dbReference>
<reference evidence="9" key="1">
    <citation type="submission" date="2019-11" db="EMBL/GenBank/DDBJ databases">
        <title>Leishmania tarentolae CDS.</title>
        <authorList>
            <person name="Goto Y."/>
            <person name="Yamagishi J."/>
        </authorList>
    </citation>
    <scope>NUCLEOTIDE SEQUENCE [LARGE SCALE GENOMIC DNA]</scope>
    <source>
        <strain evidence="9">Parrot Tar II</strain>
    </source>
</reference>
<feature type="compositionally biased region" description="Polar residues" evidence="7">
    <location>
        <begin position="244"/>
        <end position="260"/>
    </location>
</feature>
<dbReference type="InterPro" id="IPR017441">
    <property type="entry name" value="Protein_kinase_ATP_BS"/>
</dbReference>
<dbReference type="InterPro" id="IPR011009">
    <property type="entry name" value="Kinase-like_dom_sf"/>
</dbReference>
<dbReference type="InterPro" id="IPR008271">
    <property type="entry name" value="Ser/Thr_kinase_AS"/>
</dbReference>
<feature type="region of interest" description="Disordered" evidence="7">
    <location>
        <begin position="150"/>
        <end position="183"/>
    </location>
</feature>
<dbReference type="OrthoDB" id="9332038at2759"/>
<proteinExistence type="predicted"/>
<gene>
    <name evidence="9" type="ORF">LtaPh_3643900</name>
</gene>
<sequence>MMKSYRPPASFQQGRYIPNKVLGTGTYGQVIRCHDTVTDKDVAVKVAQSDAAYRRSALNEISALLCLKENDDSVTILDSFEDDGHVCIVSELLDQNLFEILRQRGFGPFSLCDVRQVALRVLSALASLHNSGYIHCDIKPENIMLRQRTPVRSDSSSPMLVPFTGENTSSGSSNKSGEHHNLQNSLAPGEEALKLDTNVNAHNQFWRSTKSIESLPGNTHSTAFQDSDMNMGISPRTGHHRGGYSNQQHGQRGSGDSTAAISGDSMRHSCSLDSLFGMPAAAVGSSGTGNNSRNNPRVNCKAVGNKGDECHERTQLKADVNPYCRTCLIDFGAVRRFNENTYYDVQSLWYRAPEVLCGLPYTTAIDSWSVGCVLFELFTGKPLFPGENLQHQFSLIVEHVGHPSQAALTLGCLASQLQLPMVYVSHDARREHLRQWILSSREAGLQRWRKHQMQKLQEASIVGSQQLWSCRTADAPNAKGEEDALLTATPYGESDMDRASEELKLLLDLICDLLNPDESQRLSCTQALCHPFLNNASKNCDATPCPYTATPTPCFPAVSAVPAPMPCIMAATTTSQSVMMAASPLTLPIGCSSTSPFVMHPVHSAPAATVPFTVAPVESMVGVEMEMPTLGVSSQHQPAQTFSTYSAVAASTVYTTNNTGQVMQCAVPIFTHLAHQVAPNVGHAFLSVGMTAQNQAGDTYCSPTKSLSQQQYPSSGMSISPAFSPGGALVHAPVPLRFMPATASNPSAVAAPAASVQPLGVSSYVLSSANTAPCMHDYHTEMASTGISPYVLCHFQPQHACATVMSP</sequence>
<dbReference type="GO" id="GO:0005737">
    <property type="term" value="C:cytoplasm"/>
    <property type="evidence" value="ECO:0007669"/>
    <property type="project" value="TreeGrafter"/>
</dbReference>
<evidence type="ECO:0000256" key="6">
    <source>
        <dbReference type="PROSITE-ProRule" id="PRU10141"/>
    </source>
</evidence>
<keyword evidence="2" id="KW-0808">Transferase</keyword>
<dbReference type="SUPFAM" id="SSF56112">
    <property type="entry name" value="Protein kinase-like (PK-like)"/>
    <property type="match status" value="1"/>
</dbReference>
<dbReference type="PANTHER" id="PTHR24058:SF108">
    <property type="entry name" value="KINASE, PUTATIVE-RELATED"/>
    <property type="match status" value="1"/>
</dbReference>
<dbReference type="GO" id="GO:0004713">
    <property type="term" value="F:protein tyrosine kinase activity"/>
    <property type="evidence" value="ECO:0007669"/>
    <property type="project" value="TreeGrafter"/>
</dbReference>
<dbReference type="VEuPathDB" id="TriTrypDB:LtaPh_3643900"/>
<dbReference type="InterPro" id="IPR000719">
    <property type="entry name" value="Prot_kinase_dom"/>
</dbReference>
<dbReference type="EMBL" id="BLBS01000057">
    <property type="protein sequence ID" value="GET93520.1"/>
    <property type="molecule type" value="Genomic_DNA"/>
</dbReference>
<dbReference type="Proteomes" id="UP000419144">
    <property type="component" value="Unassembled WGS sequence"/>
</dbReference>
<evidence type="ECO:0000256" key="7">
    <source>
        <dbReference type="SAM" id="MobiDB-lite"/>
    </source>
</evidence>
<organism evidence="9 10">
    <name type="scientific">Leishmania tarentolae</name>
    <name type="common">Sauroleishmania tarentolae</name>
    <dbReference type="NCBI Taxonomy" id="5689"/>
    <lineage>
        <taxon>Eukaryota</taxon>
        <taxon>Discoba</taxon>
        <taxon>Euglenozoa</taxon>
        <taxon>Kinetoplastea</taxon>
        <taxon>Metakinetoplastina</taxon>
        <taxon>Trypanosomatida</taxon>
        <taxon>Trypanosomatidae</taxon>
        <taxon>Leishmaniinae</taxon>
        <taxon>Leishmania</taxon>
        <taxon>lizard Leishmania</taxon>
    </lineage>
</organism>
<dbReference type="Gene3D" id="1.10.510.10">
    <property type="entry name" value="Transferase(Phosphotransferase) domain 1"/>
    <property type="match status" value="1"/>
</dbReference>
<accession>A0A640KUT4</accession>
<evidence type="ECO:0000256" key="2">
    <source>
        <dbReference type="ARBA" id="ARBA00022679"/>
    </source>
</evidence>
<feature type="region of interest" description="Disordered" evidence="7">
    <location>
        <begin position="233"/>
        <end position="265"/>
    </location>
</feature>
<dbReference type="PROSITE" id="PS00108">
    <property type="entry name" value="PROTEIN_KINASE_ST"/>
    <property type="match status" value="1"/>
</dbReference>
<evidence type="ECO:0000256" key="5">
    <source>
        <dbReference type="ARBA" id="ARBA00022840"/>
    </source>
</evidence>
<dbReference type="InterPro" id="IPR050494">
    <property type="entry name" value="Ser_Thr_dual-spec_kinase"/>
</dbReference>
<feature type="compositionally biased region" description="Polar residues" evidence="7">
    <location>
        <begin position="165"/>
        <end position="175"/>
    </location>
</feature>
<dbReference type="PROSITE" id="PS50011">
    <property type="entry name" value="PROTEIN_KINASE_DOM"/>
    <property type="match status" value="1"/>
</dbReference>
<evidence type="ECO:0000256" key="3">
    <source>
        <dbReference type="ARBA" id="ARBA00022741"/>
    </source>
</evidence>